<gene>
    <name evidence="1" type="primary">NOP14_3</name>
    <name evidence="1" type="ORF">EV182_008474</name>
</gene>
<comment type="caution">
    <text evidence="1">The sequence shown here is derived from an EMBL/GenBank/DDBJ whole genome shotgun (WGS) entry which is preliminary data.</text>
</comment>
<dbReference type="Proteomes" id="UP001145114">
    <property type="component" value="Unassembled WGS sequence"/>
</dbReference>
<organism evidence="1 2">
    <name type="scientific">Spiromyces aspiralis</name>
    <dbReference type="NCBI Taxonomy" id="68401"/>
    <lineage>
        <taxon>Eukaryota</taxon>
        <taxon>Fungi</taxon>
        <taxon>Fungi incertae sedis</taxon>
        <taxon>Zoopagomycota</taxon>
        <taxon>Kickxellomycotina</taxon>
        <taxon>Kickxellomycetes</taxon>
        <taxon>Kickxellales</taxon>
        <taxon>Kickxellaceae</taxon>
        <taxon>Spiromyces</taxon>
    </lineage>
</organism>
<evidence type="ECO:0000313" key="1">
    <source>
        <dbReference type="EMBL" id="KAJ1676297.1"/>
    </source>
</evidence>
<proteinExistence type="predicted"/>
<reference evidence="1" key="1">
    <citation type="submission" date="2022-06" db="EMBL/GenBank/DDBJ databases">
        <title>Phylogenomic reconstructions and comparative analyses of Kickxellomycotina fungi.</title>
        <authorList>
            <person name="Reynolds N.K."/>
            <person name="Stajich J.E."/>
            <person name="Barry K."/>
            <person name="Grigoriev I.V."/>
            <person name="Crous P."/>
            <person name="Smith M.E."/>
        </authorList>
    </citation>
    <scope>NUCLEOTIDE SEQUENCE</scope>
    <source>
        <strain evidence="1">RSA 2271</strain>
    </source>
</reference>
<protein>
    <submittedName>
        <fullName evidence="1">Nucleolar complex protein 14</fullName>
    </submittedName>
</protein>
<evidence type="ECO:0000313" key="2">
    <source>
        <dbReference type="Proteomes" id="UP001145114"/>
    </source>
</evidence>
<name>A0ACC1HIK0_9FUNG</name>
<dbReference type="EMBL" id="JAMZIH010004387">
    <property type="protein sequence ID" value="KAJ1676297.1"/>
    <property type="molecule type" value="Genomic_DNA"/>
</dbReference>
<feature type="non-terminal residue" evidence="1">
    <location>
        <position position="218"/>
    </location>
</feature>
<accession>A0ACC1HIK0</accession>
<sequence length="218" mass="25112">MKEIIAKSKLHKLERQKAREEDEAIVRALDDDFGMLRSLLYASTKESEQHKQEDLEKPMPKAADEVDDDEVAAKKSAEYDRMVREMVYERRAKPQERLKTEEELALEEKERLERAERHRLRRMEGLDSDTEPEDSSDEDSEAEERYRSKVLNVTRAPQADDLDGDFAGVEGDGDEALDFGRGLRHKSSDEEDSGDEEQEEESESETDEGEDIEGDELS</sequence>
<keyword evidence="2" id="KW-1185">Reference proteome</keyword>